<reference evidence="2 3" key="1">
    <citation type="journal article" date="2020" name="Microorganisms">
        <title>Description of Three Novel Members in the Family Geobacteraceae, Oryzomonas japonicum gen. nov., sp. nov., Oryzomonas sagensis sp. nov., and Oryzomonas ruber sp. nov.</title>
        <authorList>
            <person name="Xu Z."/>
            <person name="Masuda Y."/>
            <person name="Hayakawa C."/>
            <person name="Ushijima N."/>
            <person name="Kawano K."/>
            <person name="Shiratori Y."/>
            <person name="Senoo K."/>
            <person name="Itoh H."/>
        </authorList>
    </citation>
    <scope>NUCLEOTIDE SEQUENCE [LARGE SCALE GENOMIC DNA]</scope>
    <source>
        <strain evidence="2 3">Red100</strain>
    </source>
</reference>
<dbReference type="EMBL" id="VZRA01000001">
    <property type="protein sequence ID" value="KAB0671754.1"/>
    <property type="molecule type" value="Genomic_DNA"/>
</dbReference>
<dbReference type="Pfam" id="PF08241">
    <property type="entry name" value="Methyltransf_11"/>
    <property type="match status" value="1"/>
</dbReference>
<name>A0ABQ6TSJ9_9BACT</name>
<dbReference type="Proteomes" id="UP000798046">
    <property type="component" value="Unassembled WGS sequence"/>
</dbReference>
<dbReference type="CDD" id="cd02440">
    <property type="entry name" value="AdoMet_MTases"/>
    <property type="match status" value="1"/>
</dbReference>
<dbReference type="InterPro" id="IPR013216">
    <property type="entry name" value="Methyltransf_11"/>
</dbReference>
<dbReference type="Gene3D" id="3.40.50.150">
    <property type="entry name" value="Vaccinia Virus protein VP39"/>
    <property type="match status" value="1"/>
</dbReference>
<evidence type="ECO:0000313" key="2">
    <source>
        <dbReference type="EMBL" id="KAB0671754.1"/>
    </source>
</evidence>
<dbReference type="PANTHER" id="PTHR43861">
    <property type="entry name" value="TRANS-ACONITATE 2-METHYLTRANSFERASE-RELATED"/>
    <property type="match status" value="1"/>
</dbReference>
<dbReference type="GO" id="GO:0008168">
    <property type="term" value="F:methyltransferase activity"/>
    <property type="evidence" value="ECO:0007669"/>
    <property type="project" value="UniProtKB-KW"/>
</dbReference>
<sequence length="367" mass="41942">MANHIQTIFNSPKELNSDAEDFYRDYWTDSGVVKKETIAKNRAIIGKFFPQGLSGKKILEIGVGGEGGTLLLLKDNNEVHGLDVSDSAISNCHRFGINVTKVNLDSGLVPFQADYYDVVFAFEVFEHFANPQHAIEEIRRVLKPGGIFISSIPATFTYHWPRLFYADLFEKGNYEDFLIINEFRVTCFNDWMIHNRYGKYKISPDVTSWSWYCLSEKLGSEDAQGYFDAGLHFWEKRNELGIRTRPIEAIDLFGKSLKSAPDKTDAKLYMAHALLYRAINGDRDEFIKRVEEIIAHLMTRDGGTNIEYLSRLLLINVEANRLGLQLIHPDDYNKLKIKLSQTDGTKAIIEEINREEEISAHLASCQL</sequence>
<accession>A0ABQ6TSJ9</accession>
<proteinExistence type="predicted"/>
<evidence type="ECO:0000313" key="3">
    <source>
        <dbReference type="Proteomes" id="UP000798046"/>
    </source>
</evidence>
<evidence type="ECO:0000259" key="1">
    <source>
        <dbReference type="Pfam" id="PF08241"/>
    </source>
</evidence>
<comment type="caution">
    <text evidence="2">The sequence shown here is derived from an EMBL/GenBank/DDBJ whole genome shotgun (WGS) entry which is preliminary data.</text>
</comment>
<dbReference type="SUPFAM" id="SSF53335">
    <property type="entry name" value="S-adenosyl-L-methionine-dependent methyltransferases"/>
    <property type="match status" value="1"/>
</dbReference>
<dbReference type="GO" id="GO:0032259">
    <property type="term" value="P:methylation"/>
    <property type="evidence" value="ECO:0007669"/>
    <property type="project" value="UniProtKB-KW"/>
</dbReference>
<protein>
    <submittedName>
        <fullName evidence="2">Methyltransferase domain-containing protein</fullName>
    </submittedName>
</protein>
<keyword evidence="3" id="KW-1185">Reference proteome</keyword>
<gene>
    <name evidence="2" type="ORF">F6V30_04020</name>
</gene>
<dbReference type="PANTHER" id="PTHR43861:SF6">
    <property type="entry name" value="METHYLTRANSFERASE TYPE 11"/>
    <property type="match status" value="1"/>
</dbReference>
<organism evidence="2 3">
    <name type="scientific">Oryzomonas sagensis</name>
    <dbReference type="NCBI Taxonomy" id="2603857"/>
    <lineage>
        <taxon>Bacteria</taxon>
        <taxon>Pseudomonadati</taxon>
        <taxon>Thermodesulfobacteriota</taxon>
        <taxon>Desulfuromonadia</taxon>
        <taxon>Geobacterales</taxon>
        <taxon>Geobacteraceae</taxon>
        <taxon>Oryzomonas</taxon>
    </lineage>
</organism>
<keyword evidence="2" id="KW-0489">Methyltransferase</keyword>
<feature type="domain" description="Methyltransferase type 11" evidence="1">
    <location>
        <begin position="59"/>
        <end position="149"/>
    </location>
</feature>
<keyword evidence="2" id="KW-0808">Transferase</keyword>
<dbReference type="RefSeq" id="WP_151155197.1">
    <property type="nucleotide sequence ID" value="NZ_VZRA01000001.1"/>
</dbReference>
<dbReference type="InterPro" id="IPR029063">
    <property type="entry name" value="SAM-dependent_MTases_sf"/>
</dbReference>